<feature type="region of interest" description="Disordered" evidence="2">
    <location>
        <begin position="372"/>
        <end position="397"/>
    </location>
</feature>
<feature type="compositionally biased region" description="Polar residues" evidence="2">
    <location>
        <begin position="282"/>
        <end position="299"/>
    </location>
</feature>
<dbReference type="PANTHER" id="PTHR38909:SF1">
    <property type="entry name" value="G PROTEIN GAMMA DOMAIN-CONTAINING PROTEIN"/>
    <property type="match status" value="1"/>
</dbReference>
<evidence type="ECO:0000256" key="1">
    <source>
        <dbReference type="SAM" id="Coils"/>
    </source>
</evidence>
<feature type="coiled-coil region" evidence="1">
    <location>
        <begin position="635"/>
        <end position="662"/>
    </location>
</feature>
<name>A0ABD3N2H1_9STRA</name>
<feature type="region of interest" description="Disordered" evidence="2">
    <location>
        <begin position="1"/>
        <end position="119"/>
    </location>
</feature>
<protein>
    <recommendedName>
        <fullName evidence="5">PDZ domain-containing protein</fullName>
    </recommendedName>
</protein>
<feature type="region of interest" description="Disordered" evidence="2">
    <location>
        <begin position="272"/>
        <end position="299"/>
    </location>
</feature>
<organism evidence="3 4">
    <name type="scientific">Cyclotella atomus</name>
    <dbReference type="NCBI Taxonomy" id="382360"/>
    <lineage>
        <taxon>Eukaryota</taxon>
        <taxon>Sar</taxon>
        <taxon>Stramenopiles</taxon>
        <taxon>Ochrophyta</taxon>
        <taxon>Bacillariophyta</taxon>
        <taxon>Coscinodiscophyceae</taxon>
        <taxon>Thalassiosirophycidae</taxon>
        <taxon>Stephanodiscales</taxon>
        <taxon>Stephanodiscaceae</taxon>
        <taxon>Cyclotella</taxon>
    </lineage>
</organism>
<sequence>MRQKTESPRGASANNDRRTTLDPTGMFRNRGRHVVSRNTVPQDCRPREGSDQSSACGGFNAEQLREHAVSNNDESSSSSPDKRLTNPGKSDAANVQENSEHLGLTQQNKESDDADETDSTVSIMGSIINDDLDGDEGLKKMDVVRWKSAMKIYRSDVKSEMQDVQEDHEFDAVDQADNDDATIDDADMCFNSEPKLAVNSELQQALLNDTINSEGENDEVNISMECHVDTSHLLDESLLSQHEEMNDIPSHTVVQVADFTVDNSDLMSDVISPNKKHGNVQGKDTIQGSNKSPVHQPTRSILGQESPLRAALRRTENNIRRITSPRLPPSSSTRVSNNSVLPLPLQLATKCFSFDDTTIDEDATVPYQPQLDMFGQSSPKKRLPRQQKQYQQSRNPEYYGLSGVASFSYEDVNSLKKAIPLNKTPRSFSGAFRSSSYNRDQENSSNDTRGQLGSFQVIRQSKTWGGAGNDEDTSLRQRTIIFNSDTENDHIHVTDSSDDTHYILEKARMLLSQMVNRVTSFNNEYTSHFKAALCTECTAKTDNSTFRCEKCHDQLKLVVNSIKEVSSLHNNLNAADVKTQESDEARLVVIDAILESYNFTRDLNKLAIAAQDWLRSKQDLFASNQSATSPASQSVDAKDEEIKRLNAEISSCREEIGRLRNISQPSVSVFRSMLSNSSEDSIDACLQPDNSLILSSPHPVVKLSESHEDSFARFERRMDAELKVESLKEIIKLKAALEEANRKIASLESCNKSQVEKDPFPSDVEPIEPVTGSDEGEIFMRIAEDIENSTDEPMLSEFETAASLDKIRLDDPCLEKELDEYRAAIIESVSGKGVADVAQDMSKSCDSEFTEQKMISVRMLDAENFITEWDSVSPLPPPPDHGLHSPIVDTILSKWTDDQKTQSALVTWAESILEGSSPDNVPPLKIAGLDYQLKEGFIMHIFPLLLRRKDIHLQVTSRATRTTSYDIAVSISSSLDGSHQTPVCESNGSIGPSKIIQPSLRDNKHHLMAFRATCNGSTKENDNSQLSKYAQRHGYPDILRSGSNAGSCFTAATTPISNRTPTKYSNSSHAKTSDNNIVETSIEFPVEPQLPIMAGASPSLVDDLSVGSSFDDEEIREGQDRHNGIINSIGGAFGLLSRKKTPISSNRSPHVKSTCNGNNDSPPQMILTPQRQVTKNIDDYDHPYHRLVSAPPGKIGLTFIEHRGHCMVSNVSGSSPLAGWVHPSDILIAIDDTPVSGLRTREIVNILTAKKERRRDLRMISSHDMNELIRPGTA</sequence>
<reference evidence="3 4" key="1">
    <citation type="submission" date="2024-10" db="EMBL/GenBank/DDBJ databases">
        <title>Updated reference genomes for cyclostephanoid diatoms.</title>
        <authorList>
            <person name="Roberts W.R."/>
            <person name="Alverson A.J."/>
        </authorList>
    </citation>
    <scope>NUCLEOTIDE SEQUENCE [LARGE SCALE GENOMIC DNA]</scope>
    <source>
        <strain evidence="3 4">AJA010-31</strain>
    </source>
</reference>
<dbReference type="PANTHER" id="PTHR38909">
    <property type="entry name" value="G PROTEIN GAMMA DOMAIN-CONTAINING PROTEIN"/>
    <property type="match status" value="1"/>
</dbReference>
<feature type="region of interest" description="Disordered" evidence="2">
    <location>
        <begin position="430"/>
        <end position="452"/>
    </location>
</feature>
<feature type="compositionally biased region" description="Polar residues" evidence="2">
    <location>
        <begin position="386"/>
        <end position="395"/>
    </location>
</feature>
<evidence type="ECO:0000313" key="4">
    <source>
        <dbReference type="Proteomes" id="UP001530400"/>
    </source>
</evidence>
<dbReference type="EMBL" id="JALLPJ020001313">
    <property type="protein sequence ID" value="KAL3770298.1"/>
    <property type="molecule type" value="Genomic_DNA"/>
</dbReference>
<dbReference type="Proteomes" id="UP001530400">
    <property type="component" value="Unassembled WGS sequence"/>
</dbReference>
<feature type="region of interest" description="Disordered" evidence="2">
    <location>
        <begin position="1141"/>
        <end position="1164"/>
    </location>
</feature>
<feature type="compositionally biased region" description="Low complexity" evidence="2">
    <location>
        <begin position="320"/>
        <end position="334"/>
    </location>
</feature>
<accession>A0ABD3N2H1</accession>
<dbReference type="AlphaFoldDB" id="A0ABD3N2H1"/>
<feature type="coiled-coil region" evidence="1">
    <location>
        <begin position="723"/>
        <end position="757"/>
    </location>
</feature>
<feature type="region of interest" description="Disordered" evidence="2">
    <location>
        <begin position="315"/>
        <end position="338"/>
    </location>
</feature>
<feature type="compositionally biased region" description="Polar residues" evidence="2">
    <location>
        <begin position="1142"/>
        <end position="1164"/>
    </location>
</feature>
<dbReference type="SUPFAM" id="SSF50156">
    <property type="entry name" value="PDZ domain-like"/>
    <property type="match status" value="1"/>
</dbReference>
<evidence type="ECO:0000313" key="3">
    <source>
        <dbReference type="EMBL" id="KAL3770298.1"/>
    </source>
</evidence>
<keyword evidence="1" id="KW-0175">Coiled coil</keyword>
<gene>
    <name evidence="3" type="ORF">ACHAWO_008523</name>
</gene>
<dbReference type="InterPro" id="IPR036034">
    <property type="entry name" value="PDZ_sf"/>
</dbReference>
<proteinExistence type="predicted"/>
<evidence type="ECO:0008006" key="5">
    <source>
        <dbReference type="Google" id="ProtNLM"/>
    </source>
</evidence>
<keyword evidence="4" id="KW-1185">Reference proteome</keyword>
<comment type="caution">
    <text evidence="3">The sequence shown here is derived from an EMBL/GenBank/DDBJ whole genome shotgun (WGS) entry which is preliminary data.</text>
</comment>
<evidence type="ECO:0000256" key="2">
    <source>
        <dbReference type="SAM" id="MobiDB-lite"/>
    </source>
</evidence>